<evidence type="ECO:0000313" key="3">
    <source>
        <dbReference type="Proteomes" id="UP001162156"/>
    </source>
</evidence>
<feature type="region of interest" description="Disordered" evidence="1">
    <location>
        <begin position="172"/>
        <end position="210"/>
    </location>
</feature>
<organism evidence="2 3">
    <name type="scientific">Rhamnusium bicolor</name>
    <dbReference type="NCBI Taxonomy" id="1586634"/>
    <lineage>
        <taxon>Eukaryota</taxon>
        <taxon>Metazoa</taxon>
        <taxon>Ecdysozoa</taxon>
        <taxon>Arthropoda</taxon>
        <taxon>Hexapoda</taxon>
        <taxon>Insecta</taxon>
        <taxon>Pterygota</taxon>
        <taxon>Neoptera</taxon>
        <taxon>Endopterygota</taxon>
        <taxon>Coleoptera</taxon>
        <taxon>Polyphaga</taxon>
        <taxon>Cucujiformia</taxon>
        <taxon>Chrysomeloidea</taxon>
        <taxon>Cerambycidae</taxon>
        <taxon>Lepturinae</taxon>
        <taxon>Rhagiini</taxon>
        <taxon>Rhamnusium</taxon>
    </lineage>
</organism>
<dbReference type="AlphaFoldDB" id="A0AAV8ZMM1"/>
<name>A0AAV8ZMM1_9CUCU</name>
<feature type="compositionally biased region" description="Polar residues" evidence="1">
    <location>
        <begin position="378"/>
        <end position="390"/>
    </location>
</feature>
<dbReference type="Proteomes" id="UP001162156">
    <property type="component" value="Unassembled WGS sequence"/>
</dbReference>
<evidence type="ECO:0000313" key="2">
    <source>
        <dbReference type="EMBL" id="KAJ8965184.1"/>
    </source>
</evidence>
<comment type="caution">
    <text evidence="2">The sequence shown here is derived from an EMBL/GenBank/DDBJ whole genome shotgun (WGS) entry which is preliminary data.</text>
</comment>
<feature type="compositionally biased region" description="Basic and acidic residues" evidence="1">
    <location>
        <begin position="172"/>
        <end position="183"/>
    </location>
</feature>
<keyword evidence="3" id="KW-1185">Reference proteome</keyword>
<reference evidence="2" key="1">
    <citation type="journal article" date="2023" name="Insect Mol. Biol.">
        <title>Genome sequencing provides insights into the evolution of gene families encoding plant cell wall-degrading enzymes in longhorned beetles.</title>
        <authorList>
            <person name="Shin N.R."/>
            <person name="Okamura Y."/>
            <person name="Kirsch R."/>
            <person name="Pauchet Y."/>
        </authorList>
    </citation>
    <scope>NUCLEOTIDE SEQUENCE</scope>
    <source>
        <strain evidence="2">RBIC_L_NR</strain>
    </source>
</reference>
<dbReference type="EMBL" id="JANEYF010001276">
    <property type="protein sequence ID" value="KAJ8965184.1"/>
    <property type="molecule type" value="Genomic_DNA"/>
</dbReference>
<proteinExistence type="predicted"/>
<evidence type="ECO:0000256" key="1">
    <source>
        <dbReference type="SAM" id="MobiDB-lite"/>
    </source>
</evidence>
<gene>
    <name evidence="2" type="ORF">NQ314_004327</name>
</gene>
<protein>
    <submittedName>
        <fullName evidence="2">Uncharacterized protein</fullName>
    </submittedName>
</protein>
<feature type="compositionally biased region" description="Polar residues" evidence="1">
    <location>
        <begin position="189"/>
        <end position="210"/>
    </location>
</feature>
<accession>A0AAV8ZMM1</accession>
<feature type="region of interest" description="Disordered" evidence="1">
    <location>
        <begin position="104"/>
        <end position="151"/>
    </location>
</feature>
<feature type="compositionally biased region" description="Basic and acidic residues" evidence="1">
    <location>
        <begin position="363"/>
        <end position="374"/>
    </location>
</feature>
<feature type="region of interest" description="Disordered" evidence="1">
    <location>
        <begin position="323"/>
        <end position="390"/>
    </location>
</feature>
<feature type="region of interest" description="Disordered" evidence="1">
    <location>
        <begin position="259"/>
        <end position="278"/>
    </location>
</feature>
<sequence>MSKYSKKKIPEGMWQTAEGQTNAAAISNAPSDNNLPFVPFLSDIPKLPKLEAQPEGGFYDSNSSLHRRPPPSKGLTIAKKFNGNISLIPHELSTIAEADSQVSARIGSSPVSPNTSKTSQGISPHKEFEIPEDEENQTISSGKSSKSSDKSTDICMMCNKKCDECSCKKLSETDKSKGKDTSKSKISSPLSLTADVSNKSKTSGDMSLSKSTATISRKSLLVSSSSSDDLESIEAMLKSIGMEWAIPTLHKTHEALALTSSSSSQDLSAKKRLKGNESTGSEISLKDFLSKQMVNKVSSSTLKSDASPASLSMEFSEMSAIQLHSGEDKLKQRTSTPITSSKSSKSKGSLKRVVFSEESDLSSVRDESRKHSDKYSFGSLSEYSNSKNGG</sequence>
<feature type="compositionally biased region" description="Polar residues" evidence="1">
    <location>
        <begin position="109"/>
        <end position="122"/>
    </location>
</feature>